<accession>A0A4P6XGT0</accession>
<feature type="compositionally biased region" description="Polar residues" evidence="1">
    <location>
        <begin position="68"/>
        <end position="79"/>
    </location>
</feature>
<feature type="compositionally biased region" description="Low complexity" evidence="1">
    <location>
        <begin position="153"/>
        <end position="171"/>
    </location>
</feature>
<name>A0A4P6XGT0_9ASCO</name>
<keyword evidence="3" id="KW-1185">Reference proteome</keyword>
<dbReference type="STRING" id="2163413.A0A4P6XGT0"/>
<reference evidence="3" key="1">
    <citation type="submission" date="2019-03" db="EMBL/GenBank/DDBJ databases">
        <title>Snf2 controls pulcherriminic acid biosynthesis and connects pigmentation and antifungal activity of the yeast Metschnikowia pulcherrima.</title>
        <authorList>
            <person name="Gore-Lloyd D."/>
            <person name="Sumann I."/>
            <person name="Brachmann A.O."/>
            <person name="Schneeberger K."/>
            <person name="Ortiz-Merino R.A."/>
            <person name="Moreno-Beltran M."/>
            <person name="Schlaefli M."/>
            <person name="Kirner P."/>
            <person name="Santos Kron A."/>
            <person name="Wolfe K.H."/>
            <person name="Piel J."/>
            <person name="Ahrens C.H."/>
            <person name="Henk D."/>
            <person name="Freimoser F.M."/>
        </authorList>
    </citation>
    <scope>NUCLEOTIDE SEQUENCE [LARGE SCALE GENOMIC DNA]</scope>
    <source>
        <strain evidence="3">APC 1.2</strain>
    </source>
</reference>
<feature type="compositionally biased region" description="Low complexity" evidence="1">
    <location>
        <begin position="113"/>
        <end position="138"/>
    </location>
</feature>
<sequence length="383" mass="42261">MTTSEKPRPALLEFSKDKTKNDMIMRIVSPITPHFVSLDMRDTLKISEVIRLQQNELIALGNYEKRTSPSNQTPSQTPMLGNWSDLADFKTASSSAVGENDVLSEQKRDAQETSVNSTNSNDTSNGNYTTDNNLTDNNKPAIEIDCESENESVNDSGNDANGNSSDSSDSSPLEGGELERISSALQSKKLKRNNAPGPLRISPKAFNASMAPAINLAPIRPLYGPHALRRAPVRYVYPSMGYLPPTAVHYMPTPVRRNGLMPERVAKPRLPRGLASRRRKPVLDVFEGQVAKLAPMPSQPPSAQLEKFDVSHSDNEAATQEEMEEMEMKRKRANSALKGSILFNDESAFNFTLFQGNESSAKKKFLEVCETTWDKYMASSTGA</sequence>
<dbReference type="AlphaFoldDB" id="A0A4P6XGT0"/>
<proteinExistence type="predicted"/>
<organism evidence="2 3">
    <name type="scientific">Metschnikowia aff. pulcherrima</name>
    <dbReference type="NCBI Taxonomy" id="2163413"/>
    <lineage>
        <taxon>Eukaryota</taxon>
        <taxon>Fungi</taxon>
        <taxon>Dikarya</taxon>
        <taxon>Ascomycota</taxon>
        <taxon>Saccharomycotina</taxon>
        <taxon>Pichiomycetes</taxon>
        <taxon>Metschnikowiaceae</taxon>
        <taxon>Metschnikowia</taxon>
    </lineage>
</organism>
<feature type="region of interest" description="Disordered" evidence="1">
    <location>
        <begin position="63"/>
        <end position="177"/>
    </location>
</feature>
<evidence type="ECO:0000256" key="1">
    <source>
        <dbReference type="SAM" id="MobiDB-lite"/>
    </source>
</evidence>
<dbReference type="EMBL" id="CP034456">
    <property type="protein sequence ID" value="QBM86390.1"/>
    <property type="molecule type" value="Genomic_DNA"/>
</dbReference>
<gene>
    <name evidence="2" type="ORF">METSCH_A10290</name>
</gene>
<dbReference type="Proteomes" id="UP000292447">
    <property type="component" value="Chromosome I"/>
</dbReference>
<evidence type="ECO:0000313" key="3">
    <source>
        <dbReference type="Proteomes" id="UP000292447"/>
    </source>
</evidence>
<evidence type="ECO:0000313" key="2">
    <source>
        <dbReference type="EMBL" id="QBM86390.1"/>
    </source>
</evidence>
<protein>
    <submittedName>
        <fullName evidence="2">Uncharacterized protein</fullName>
    </submittedName>
</protein>